<dbReference type="SUPFAM" id="SSF74650">
    <property type="entry name" value="Galactose mutarotase-like"/>
    <property type="match status" value="2"/>
</dbReference>
<dbReference type="InterPro" id="IPR011013">
    <property type="entry name" value="Gal_mutarotase_sf_dom"/>
</dbReference>
<gene>
    <name evidence="3" type="ORF">T265_07111</name>
</gene>
<dbReference type="Pfam" id="PF07748">
    <property type="entry name" value="Glyco_hydro_38C"/>
    <property type="match status" value="1"/>
</dbReference>
<dbReference type="CTD" id="20321290"/>
<keyword evidence="4" id="KW-1185">Reference proteome</keyword>
<evidence type="ECO:0000313" key="4">
    <source>
        <dbReference type="Proteomes" id="UP000054324"/>
    </source>
</evidence>
<dbReference type="RefSeq" id="XP_009170818.1">
    <property type="nucleotide sequence ID" value="XM_009172554.1"/>
</dbReference>
<dbReference type="EMBL" id="KL596777">
    <property type="protein sequence ID" value="KER25430.1"/>
    <property type="molecule type" value="Genomic_DNA"/>
</dbReference>
<evidence type="ECO:0000259" key="2">
    <source>
        <dbReference type="Pfam" id="PF07748"/>
    </source>
</evidence>
<dbReference type="AlphaFoldDB" id="A0A074ZQ19"/>
<dbReference type="OrthoDB" id="2016903at2759"/>
<reference evidence="3 4" key="1">
    <citation type="submission" date="2013-11" db="EMBL/GenBank/DDBJ databases">
        <title>Opisthorchis viverrini - life in the bile duct.</title>
        <authorList>
            <person name="Young N.D."/>
            <person name="Nagarajan N."/>
            <person name="Lin S.J."/>
            <person name="Korhonen P.K."/>
            <person name="Jex A.R."/>
            <person name="Hall R.S."/>
            <person name="Safavi-Hemami H."/>
            <person name="Kaewkong W."/>
            <person name="Bertrand D."/>
            <person name="Gao S."/>
            <person name="Seet Q."/>
            <person name="Wongkham S."/>
            <person name="Teh B.T."/>
            <person name="Wongkham C."/>
            <person name="Intapan P.M."/>
            <person name="Maleewong W."/>
            <person name="Yang X."/>
            <person name="Hu M."/>
            <person name="Wang Z."/>
            <person name="Hofmann A."/>
            <person name="Sternberg P.W."/>
            <person name="Tan P."/>
            <person name="Wang J."/>
            <person name="Gasser R.B."/>
        </authorList>
    </citation>
    <scope>NUCLEOTIDE SEQUENCE [LARGE SCALE GENOMIC DNA]</scope>
</reference>
<dbReference type="InterPro" id="IPR011682">
    <property type="entry name" value="Glyco_hydro_38_C"/>
</dbReference>
<protein>
    <recommendedName>
        <fullName evidence="2">Glycosyl hydrolase family 38 C-terminal domain-containing protein</fullName>
    </recommendedName>
</protein>
<dbReference type="GO" id="GO:0005764">
    <property type="term" value="C:lysosome"/>
    <property type="evidence" value="ECO:0007669"/>
    <property type="project" value="TreeGrafter"/>
</dbReference>
<dbReference type="PANTHER" id="PTHR11607">
    <property type="entry name" value="ALPHA-MANNOSIDASE"/>
    <property type="match status" value="1"/>
</dbReference>
<dbReference type="GeneID" id="20321290"/>
<feature type="domain" description="Glycosyl hydrolase family 38 C-terminal" evidence="2">
    <location>
        <begin position="86"/>
        <end position="184"/>
    </location>
</feature>
<dbReference type="GO" id="GO:0004559">
    <property type="term" value="F:alpha-mannosidase activity"/>
    <property type="evidence" value="ECO:0007669"/>
    <property type="project" value="InterPro"/>
</dbReference>
<feature type="region of interest" description="Disordered" evidence="1">
    <location>
        <begin position="374"/>
        <end position="434"/>
    </location>
</feature>
<evidence type="ECO:0000256" key="1">
    <source>
        <dbReference type="SAM" id="MobiDB-lite"/>
    </source>
</evidence>
<name>A0A074ZQ19_OPIVI</name>
<organism evidence="3 4">
    <name type="scientific">Opisthorchis viverrini</name>
    <name type="common">Southeast Asian liver fluke</name>
    <dbReference type="NCBI Taxonomy" id="6198"/>
    <lineage>
        <taxon>Eukaryota</taxon>
        <taxon>Metazoa</taxon>
        <taxon>Spiralia</taxon>
        <taxon>Lophotrochozoa</taxon>
        <taxon>Platyhelminthes</taxon>
        <taxon>Trematoda</taxon>
        <taxon>Digenea</taxon>
        <taxon>Opisthorchiida</taxon>
        <taxon>Opisthorchiata</taxon>
        <taxon>Opisthorchiidae</taxon>
        <taxon>Opisthorchis</taxon>
    </lineage>
</organism>
<dbReference type="GO" id="GO:0030246">
    <property type="term" value="F:carbohydrate binding"/>
    <property type="evidence" value="ECO:0007669"/>
    <property type="project" value="InterPro"/>
</dbReference>
<dbReference type="Gene3D" id="2.70.98.30">
    <property type="entry name" value="Golgi alpha-mannosidase II, domain 4"/>
    <property type="match status" value="2"/>
</dbReference>
<dbReference type="KEGG" id="ovi:T265_07111"/>
<proteinExistence type="predicted"/>
<accession>A0A074ZQ19</accession>
<dbReference type="GO" id="GO:0006013">
    <property type="term" value="P:mannose metabolic process"/>
    <property type="evidence" value="ECO:0007669"/>
    <property type="project" value="InterPro"/>
</dbReference>
<dbReference type="InterPro" id="IPR050843">
    <property type="entry name" value="Glycosyl_Hydrlase_38"/>
</dbReference>
<dbReference type="PANTHER" id="PTHR11607:SF3">
    <property type="entry name" value="LYSOSOMAL ALPHA-MANNOSIDASE"/>
    <property type="match status" value="1"/>
</dbReference>
<feature type="compositionally biased region" description="Polar residues" evidence="1">
    <location>
        <begin position="387"/>
        <end position="401"/>
    </location>
</feature>
<dbReference type="Proteomes" id="UP000054324">
    <property type="component" value="Unassembled WGS sequence"/>
</dbReference>
<evidence type="ECO:0000313" key="3">
    <source>
        <dbReference type="EMBL" id="KER25430.1"/>
    </source>
</evidence>
<sequence>MIPRVRHWRISLVFLGLAKFPDRLPYIDLGQVVTLNFVDTAPSSNYTHLQITLVFTTDSTGSLVYDILQLNALHTGRLRFQLVRYSRHRISNTESLSDSQGEFFTDSSGRQLIRRIRTKNLHDPIASNYYPVINRILIKGAGETSPESPPLALAVYTDRPQGGSSLEQGQLELMVHRRLVRDDSLGLNEALMEQGVDNHGLIRRIRTTNLHDPIASNYYPVINRILIKGAGETSPESPPLALAVYTDRPQGGSSLEQGQLELMVHRRLVRDDGLGVNEALMEQGVDNHVLRATAECPKSTETLSSAGCRPDDGPSMCSVSQRESALVKVRQRPRTTRRVAASYQGHSKFRSGKELTARMPLTSISRHLLQRLQPSTDGVKGTPSWDAYNTNNTQTLQSNGSDARKHEGWDTARFPKPRERNSRGGGRARTTDLPATECAAPGNLMFHSNYKYTCIEYRSD</sequence>